<gene>
    <name evidence="4" type="primary">aroD</name>
    <name evidence="5" type="ORF">C500_06376</name>
</gene>
<dbReference type="OrthoDB" id="34329at2157"/>
<comment type="similarity">
    <text evidence="4">Belongs to the type-I 3-dehydroquinase family.</text>
</comment>
<feature type="binding site" evidence="4">
    <location>
        <position position="224"/>
    </location>
    <ligand>
        <name>3-dehydroquinate</name>
        <dbReference type="ChEBI" id="CHEBI:32364"/>
    </ligand>
</feature>
<feature type="binding site" evidence="4">
    <location>
        <position position="220"/>
    </location>
    <ligand>
        <name>3-dehydroquinate</name>
        <dbReference type="ChEBI" id="CHEBI:32364"/>
    </ligand>
</feature>
<dbReference type="Pfam" id="PF01487">
    <property type="entry name" value="DHquinase_I"/>
    <property type="match status" value="1"/>
</dbReference>
<dbReference type="GO" id="GO:0046279">
    <property type="term" value="P:3,4-dihydroxybenzoate biosynthetic process"/>
    <property type="evidence" value="ECO:0007669"/>
    <property type="project" value="TreeGrafter"/>
</dbReference>
<proteinExistence type="inferred from homology"/>
<comment type="subunit">
    <text evidence="4">Homodimer.</text>
</comment>
<dbReference type="GeneID" id="8825662"/>
<dbReference type="GO" id="GO:0009073">
    <property type="term" value="P:aromatic amino acid family biosynthetic process"/>
    <property type="evidence" value="ECO:0007669"/>
    <property type="project" value="UniProtKB-KW"/>
</dbReference>
<evidence type="ECO:0000256" key="2">
    <source>
        <dbReference type="ARBA" id="ARBA00023239"/>
    </source>
</evidence>
<dbReference type="GO" id="GO:0009423">
    <property type="term" value="P:chorismate biosynthetic process"/>
    <property type="evidence" value="ECO:0007669"/>
    <property type="project" value="UniProtKB-UniRule"/>
</dbReference>
<keyword evidence="3 4" id="KW-0704">Schiff base</keyword>
<evidence type="ECO:0000313" key="5">
    <source>
        <dbReference type="EMBL" id="ELY31497.1"/>
    </source>
</evidence>
<dbReference type="EC" id="4.2.1.10" evidence="4"/>
<organism evidence="5 6">
    <name type="scientific">Natrialba magadii (strain ATCC 43099 / DSM 3394 / CCM 3739 / CIP 104546 / IAM 13178 / JCM 8861 / NBRC 102185 / NCIMB 2190 / MS3)</name>
    <name type="common">Natronobacterium magadii</name>
    <dbReference type="NCBI Taxonomy" id="547559"/>
    <lineage>
        <taxon>Archaea</taxon>
        <taxon>Methanobacteriati</taxon>
        <taxon>Methanobacteriota</taxon>
        <taxon>Stenosarchaea group</taxon>
        <taxon>Halobacteria</taxon>
        <taxon>Halobacteriales</taxon>
        <taxon>Natrialbaceae</taxon>
        <taxon>Natrialba</taxon>
    </lineage>
</organism>
<dbReference type="Gene3D" id="3.20.20.70">
    <property type="entry name" value="Aldolase class I"/>
    <property type="match status" value="1"/>
</dbReference>
<reference evidence="5 6" key="1">
    <citation type="journal article" date="2014" name="PLoS Genet.">
        <title>Phylogenetically driven sequencing of extremely halophilic archaea reveals strategies for static and dynamic osmo-response.</title>
        <authorList>
            <person name="Becker E.A."/>
            <person name="Seitzer P.M."/>
            <person name="Tritt A."/>
            <person name="Larsen D."/>
            <person name="Krusor M."/>
            <person name="Yao A.I."/>
            <person name="Wu D."/>
            <person name="Madern D."/>
            <person name="Eisen J.A."/>
            <person name="Darling A.E."/>
            <person name="Facciotti M.T."/>
        </authorList>
    </citation>
    <scope>NUCLEOTIDE SEQUENCE [LARGE SCALE GENOMIC DNA]</scope>
    <source>
        <strain evidence="6">ATCC 43099 / DSM 3394 / CCM 3739 / CIP 104546 / IAM 13178 / JCM 8861 / NBRC 102185 / NCIMB 2190 / MS3</strain>
    </source>
</reference>
<dbReference type="HAMAP" id="MF_00214">
    <property type="entry name" value="AroD"/>
    <property type="match status" value="1"/>
</dbReference>
<accession>L9V3A6</accession>
<keyword evidence="2 4" id="KW-0456">Lyase</keyword>
<sequence>MGLEFESFTLTASTADLSEEPAARSHADAIEFRMDLASEPVAALESYDAVYEETADALPVLATNRAVWEGGEAEDDKERLDALGEVTKLDAVQAIDIELASLRDGTATALRETAAARDVTVVASAHDFEETPSVAAMSETLTDACRYGDVGKLAVTATDRSDALALLTVTHQLAREGEQREGEHTIATMAMGAAGSHTRAVAPVYGSRIGYAPVNPAKATAPGQYDLETLSRLVSELEPADD</sequence>
<dbReference type="CDD" id="cd00502">
    <property type="entry name" value="DHQase_I"/>
    <property type="match status" value="1"/>
</dbReference>
<dbReference type="InterPro" id="IPR013785">
    <property type="entry name" value="Aldolase_TIM"/>
</dbReference>
<name>L9V3A6_NATMM</name>
<dbReference type="AlphaFoldDB" id="L9V3A6"/>
<feature type="binding site" evidence="4">
    <location>
        <position position="65"/>
    </location>
    <ligand>
        <name>3-dehydroquinate</name>
        <dbReference type="ChEBI" id="CHEBI:32364"/>
    </ligand>
</feature>
<evidence type="ECO:0000256" key="3">
    <source>
        <dbReference type="ARBA" id="ARBA00023270"/>
    </source>
</evidence>
<comment type="caution">
    <text evidence="5">The sequence shown here is derived from an EMBL/GenBank/DDBJ whole genome shotgun (WGS) entry which is preliminary data.</text>
</comment>
<keyword evidence="4" id="KW-0057">Aromatic amino acid biosynthesis</keyword>
<dbReference type="UniPathway" id="UPA00053">
    <property type="reaction ID" value="UER00086"/>
</dbReference>
<comment type="caution">
    <text evidence="4">Lacks conserved residue(s) required for the propagation of feature annotation.</text>
</comment>
<comment type="function">
    <text evidence="4">Involved in the third step of the chorismate pathway, which leads to the biosynthesis of aromatic amino acids. Catalyzes the cis-dehydration of 3-dehydroquinate (DHQ) and introduces the first double bond of the aromatic ring to yield 3-dehydroshikimate.</text>
</comment>
<feature type="active site" description="Proton donor/acceptor" evidence="4">
    <location>
        <position position="126"/>
    </location>
</feature>
<dbReference type="InterPro" id="IPR001381">
    <property type="entry name" value="DHquinase_I"/>
</dbReference>
<dbReference type="PANTHER" id="PTHR43699">
    <property type="entry name" value="3-DEHYDROQUINATE DEHYDRATASE"/>
    <property type="match status" value="1"/>
</dbReference>
<dbReference type="PANTHER" id="PTHR43699:SF1">
    <property type="entry name" value="3-DEHYDROQUINATE DEHYDRATASE"/>
    <property type="match status" value="1"/>
</dbReference>
<feature type="binding site" evidence="4">
    <location>
        <begin position="31"/>
        <end position="33"/>
    </location>
    <ligand>
        <name>3-dehydroquinate</name>
        <dbReference type="ChEBI" id="CHEBI:32364"/>
    </ligand>
</feature>
<comment type="pathway">
    <text evidence="4">Metabolic intermediate biosynthesis; chorismate biosynthesis; chorismate from D-erythrose 4-phosphate and phosphoenolpyruvate: step 3/7.</text>
</comment>
<dbReference type="GO" id="GO:0003855">
    <property type="term" value="F:3-dehydroquinate dehydratase activity"/>
    <property type="evidence" value="ECO:0007669"/>
    <property type="project" value="UniProtKB-UniRule"/>
</dbReference>
<protein>
    <recommendedName>
        <fullName evidence="4">3-dehydroquinate dehydratase</fullName>
        <shortName evidence="4">3-dehydroquinase</shortName>
        <ecNumber evidence="4">4.2.1.10</ecNumber>
    </recommendedName>
    <alternativeName>
        <fullName evidence="4">Type I DHQase</fullName>
    </alternativeName>
    <alternativeName>
        <fullName evidence="4">Type I dehydroquinase</fullName>
        <shortName evidence="4">DHQ1</shortName>
    </alternativeName>
</protein>
<comment type="catalytic activity">
    <reaction evidence="1 4">
        <text>3-dehydroquinate = 3-dehydroshikimate + H2O</text>
        <dbReference type="Rhea" id="RHEA:21096"/>
        <dbReference type="ChEBI" id="CHEBI:15377"/>
        <dbReference type="ChEBI" id="CHEBI:16630"/>
        <dbReference type="ChEBI" id="CHEBI:32364"/>
        <dbReference type="EC" id="4.2.1.10"/>
    </reaction>
</comment>
<dbReference type="Proteomes" id="UP000011543">
    <property type="component" value="Unassembled WGS sequence"/>
</dbReference>
<dbReference type="RefSeq" id="WP_004214900.1">
    <property type="nucleotide sequence ID" value="NC_013922.1"/>
</dbReference>
<feature type="active site" description="Schiff-base intermediate with substrate" evidence="4">
    <location>
        <position position="152"/>
    </location>
</feature>
<dbReference type="EMBL" id="AOHS01000026">
    <property type="protein sequence ID" value="ELY31497.1"/>
    <property type="molecule type" value="Genomic_DNA"/>
</dbReference>
<dbReference type="SUPFAM" id="SSF51569">
    <property type="entry name" value="Aldolase"/>
    <property type="match status" value="1"/>
</dbReference>
<evidence type="ECO:0000256" key="4">
    <source>
        <dbReference type="HAMAP-Rule" id="MF_00214"/>
    </source>
</evidence>
<dbReference type="GO" id="GO:0008652">
    <property type="term" value="P:amino acid biosynthetic process"/>
    <property type="evidence" value="ECO:0007669"/>
    <property type="project" value="UniProtKB-KW"/>
</dbReference>
<dbReference type="PATRIC" id="fig|547559.17.peg.1235"/>
<dbReference type="InterPro" id="IPR050146">
    <property type="entry name" value="Type-I_3-dehydroquinase"/>
</dbReference>
<evidence type="ECO:0000256" key="1">
    <source>
        <dbReference type="ARBA" id="ARBA00001864"/>
    </source>
</evidence>
<keyword evidence="4" id="KW-0028">Amino-acid biosynthesis</keyword>
<evidence type="ECO:0000313" key="6">
    <source>
        <dbReference type="Proteomes" id="UP000011543"/>
    </source>
</evidence>
<feature type="binding site" evidence="4">
    <location>
        <position position="199"/>
    </location>
    <ligand>
        <name>3-dehydroquinate</name>
        <dbReference type="ChEBI" id="CHEBI:32364"/>
    </ligand>
</feature>